<dbReference type="AlphaFoldDB" id="A0A0S7BRG9"/>
<dbReference type="InterPro" id="IPR038318">
    <property type="entry name" value="KdpD_sf"/>
</dbReference>
<dbReference type="InterPro" id="IPR004358">
    <property type="entry name" value="Sig_transdc_His_kin-like_C"/>
</dbReference>
<dbReference type="CDD" id="cd00075">
    <property type="entry name" value="HATPase"/>
    <property type="match status" value="1"/>
</dbReference>
<dbReference type="CDD" id="cd00082">
    <property type="entry name" value="HisKA"/>
    <property type="match status" value="1"/>
</dbReference>
<organism evidence="15">
    <name type="scientific">Flexilinea flocculi</name>
    <dbReference type="NCBI Taxonomy" id="1678840"/>
    <lineage>
        <taxon>Bacteria</taxon>
        <taxon>Bacillati</taxon>
        <taxon>Chloroflexota</taxon>
        <taxon>Anaerolineae</taxon>
        <taxon>Anaerolineales</taxon>
        <taxon>Anaerolineaceae</taxon>
        <taxon>Flexilinea</taxon>
    </lineage>
</organism>
<dbReference type="PRINTS" id="PR00344">
    <property type="entry name" value="BCTRLSENSOR"/>
</dbReference>
<keyword evidence="8 15" id="KW-0418">Kinase</keyword>
<evidence type="ECO:0000256" key="1">
    <source>
        <dbReference type="ARBA" id="ARBA00000085"/>
    </source>
</evidence>
<dbReference type="Pfam" id="PF02518">
    <property type="entry name" value="HATPase_c"/>
    <property type="match status" value="1"/>
</dbReference>
<dbReference type="Gene3D" id="1.20.120.620">
    <property type="entry name" value="Backbone structure of the membrane domain of e. Coli histidine kinase receptor kdpd"/>
    <property type="match status" value="1"/>
</dbReference>
<dbReference type="RefSeq" id="WP_062281473.1">
    <property type="nucleotide sequence ID" value="NZ_DF968181.1"/>
</dbReference>
<keyword evidence="9" id="KW-0067">ATP-binding</keyword>
<keyword evidence="12 13" id="KW-0472">Membrane</keyword>
<evidence type="ECO:0000256" key="4">
    <source>
        <dbReference type="ARBA" id="ARBA00022553"/>
    </source>
</evidence>
<keyword evidence="7" id="KW-0547">Nucleotide-binding</keyword>
<dbReference type="GO" id="GO:0000155">
    <property type="term" value="F:phosphorelay sensor kinase activity"/>
    <property type="evidence" value="ECO:0007669"/>
    <property type="project" value="InterPro"/>
</dbReference>
<dbReference type="Gene3D" id="3.30.565.10">
    <property type="entry name" value="Histidine kinase-like ATPase, C-terminal domain"/>
    <property type="match status" value="1"/>
</dbReference>
<dbReference type="SUPFAM" id="SSF55781">
    <property type="entry name" value="GAF domain-like"/>
    <property type="match status" value="1"/>
</dbReference>
<dbReference type="PATRIC" id="fig|1678840.3.peg.2440"/>
<dbReference type="InterPro" id="IPR036890">
    <property type="entry name" value="HATPase_C_sf"/>
</dbReference>
<name>A0A0S7BRG9_9CHLR</name>
<dbReference type="SUPFAM" id="SSF47384">
    <property type="entry name" value="Homodimeric domain of signal transducing histidine kinase"/>
    <property type="match status" value="1"/>
</dbReference>
<feature type="transmembrane region" description="Helical" evidence="13">
    <location>
        <begin position="12"/>
        <end position="32"/>
    </location>
</feature>
<dbReference type="InterPro" id="IPR005467">
    <property type="entry name" value="His_kinase_dom"/>
</dbReference>
<dbReference type="InterPro" id="IPR003661">
    <property type="entry name" value="HisK_dim/P_dom"/>
</dbReference>
<dbReference type="PANTHER" id="PTHR45569">
    <property type="entry name" value="SENSOR PROTEIN KDPD"/>
    <property type="match status" value="1"/>
</dbReference>
<proteinExistence type="predicted"/>
<dbReference type="SUPFAM" id="SSF55874">
    <property type="entry name" value="ATPase domain of HSP90 chaperone/DNA topoisomerase II/histidine kinase"/>
    <property type="match status" value="1"/>
</dbReference>
<evidence type="ECO:0000256" key="3">
    <source>
        <dbReference type="ARBA" id="ARBA00012438"/>
    </source>
</evidence>
<comment type="catalytic activity">
    <reaction evidence="1">
        <text>ATP + protein L-histidine = ADP + protein N-phospho-L-histidine.</text>
        <dbReference type="EC" id="2.7.13.3"/>
    </reaction>
</comment>
<keyword evidence="10 13" id="KW-1133">Transmembrane helix</keyword>
<protein>
    <recommendedName>
        <fullName evidence="3">histidine kinase</fullName>
        <ecNumber evidence="3">2.7.13.3</ecNumber>
    </recommendedName>
</protein>
<feature type="transmembrane region" description="Helical" evidence="13">
    <location>
        <begin position="44"/>
        <end position="70"/>
    </location>
</feature>
<dbReference type="OrthoDB" id="9806130at2"/>
<dbReference type="PANTHER" id="PTHR45569:SF1">
    <property type="entry name" value="SENSOR PROTEIN KDPD"/>
    <property type="match status" value="1"/>
</dbReference>
<dbReference type="InterPro" id="IPR003594">
    <property type="entry name" value="HATPase_dom"/>
</dbReference>
<dbReference type="InterPro" id="IPR025201">
    <property type="entry name" value="KdpD_TM"/>
</dbReference>
<evidence type="ECO:0000256" key="12">
    <source>
        <dbReference type="ARBA" id="ARBA00023136"/>
    </source>
</evidence>
<dbReference type="EMBL" id="DF968181">
    <property type="protein sequence ID" value="GAP41051.1"/>
    <property type="molecule type" value="Genomic_DNA"/>
</dbReference>
<dbReference type="Gene3D" id="1.10.287.130">
    <property type="match status" value="1"/>
</dbReference>
<gene>
    <name evidence="15" type="ORF">ATC1_131033</name>
</gene>
<dbReference type="Pfam" id="PF13493">
    <property type="entry name" value="DUF4118"/>
    <property type="match status" value="1"/>
</dbReference>
<evidence type="ECO:0000256" key="13">
    <source>
        <dbReference type="SAM" id="Phobius"/>
    </source>
</evidence>
<evidence type="ECO:0000256" key="5">
    <source>
        <dbReference type="ARBA" id="ARBA00022679"/>
    </source>
</evidence>
<dbReference type="GO" id="GO:0005524">
    <property type="term" value="F:ATP binding"/>
    <property type="evidence" value="ECO:0007669"/>
    <property type="project" value="UniProtKB-KW"/>
</dbReference>
<comment type="subcellular location">
    <subcellularLocation>
        <location evidence="2">Membrane</location>
        <topology evidence="2">Multi-pass membrane protein</topology>
    </subcellularLocation>
</comment>
<feature type="domain" description="Histidine kinase" evidence="14">
    <location>
        <begin position="261"/>
        <end position="476"/>
    </location>
</feature>
<keyword evidence="4" id="KW-0597">Phosphoprotein</keyword>
<evidence type="ECO:0000256" key="2">
    <source>
        <dbReference type="ARBA" id="ARBA00004141"/>
    </source>
</evidence>
<evidence type="ECO:0000256" key="7">
    <source>
        <dbReference type="ARBA" id="ARBA00022741"/>
    </source>
</evidence>
<evidence type="ECO:0000256" key="8">
    <source>
        <dbReference type="ARBA" id="ARBA00022777"/>
    </source>
</evidence>
<dbReference type="InterPro" id="IPR036097">
    <property type="entry name" value="HisK_dim/P_sf"/>
</dbReference>
<sequence>MRNWDHSLYKKIFSFLYPILAVTAVTGILWYVRDELNIQVISLLYLLPVVFISRIFGLFPAVLTAVLSFFCYNYFFISPRFTLAIRQTQDLISLIVFLIIAIVISQLLNQDRQNLMAVIEREREVTYLYELNIALTGLKDGKEISQILAEKIFATFNTDRVEVVVYQSPDKKKKISTVVGDGTPEGTDPDLIIPISTTRGGEEIVRLWRSGLPFSTVEQQMLNTFARQGTLAIERAYLIEIDNHAKILEESDKLKTSLLSSVSHELRTPLATIKAAVSSLRSKTVSLDDASRYELLTAIEEETDRLNHLVGNLLEMSRIESGVLNPQRSWNSMAEIVYGVLKRMIQIRQDYVVDVEIPDDFPYVPVDYIQMDQVFTNLFSNCSKYAPKGSKITVRIRVWDEKQLLIQVKNQSPHIAEDQLERIFDKFYRMNGFENVTGTGLGLSICKGIIEAHGGKIWAQNEPDGLSFYFTVPRFWERSEAITEKEEI</sequence>
<evidence type="ECO:0000256" key="6">
    <source>
        <dbReference type="ARBA" id="ARBA00022692"/>
    </source>
</evidence>
<dbReference type="GO" id="GO:0005886">
    <property type="term" value="C:plasma membrane"/>
    <property type="evidence" value="ECO:0007669"/>
    <property type="project" value="TreeGrafter"/>
</dbReference>
<accession>A0A0S7BRG9</accession>
<dbReference type="PROSITE" id="PS50109">
    <property type="entry name" value="HIS_KIN"/>
    <property type="match status" value="1"/>
</dbReference>
<feature type="transmembrane region" description="Helical" evidence="13">
    <location>
        <begin position="91"/>
        <end position="108"/>
    </location>
</feature>
<dbReference type="STRING" id="1678840.ATC1_131033"/>
<keyword evidence="11" id="KW-0902">Two-component regulatory system</keyword>
<dbReference type="Pfam" id="PF00512">
    <property type="entry name" value="HisKA"/>
    <property type="match status" value="1"/>
</dbReference>
<evidence type="ECO:0000256" key="11">
    <source>
        <dbReference type="ARBA" id="ARBA00023012"/>
    </source>
</evidence>
<keyword evidence="5" id="KW-0808">Transferase</keyword>
<evidence type="ECO:0000313" key="16">
    <source>
        <dbReference type="Proteomes" id="UP000053370"/>
    </source>
</evidence>
<evidence type="ECO:0000259" key="14">
    <source>
        <dbReference type="PROSITE" id="PS50109"/>
    </source>
</evidence>
<evidence type="ECO:0000256" key="9">
    <source>
        <dbReference type="ARBA" id="ARBA00022840"/>
    </source>
</evidence>
<keyword evidence="16" id="KW-1185">Reference proteome</keyword>
<keyword evidence="6 13" id="KW-0812">Transmembrane</keyword>
<evidence type="ECO:0000256" key="10">
    <source>
        <dbReference type="ARBA" id="ARBA00022989"/>
    </source>
</evidence>
<dbReference type="SMART" id="SM00387">
    <property type="entry name" value="HATPase_c"/>
    <property type="match status" value="1"/>
</dbReference>
<evidence type="ECO:0000313" key="15">
    <source>
        <dbReference type="EMBL" id="GAP41051.1"/>
    </source>
</evidence>
<dbReference type="Proteomes" id="UP000053370">
    <property type="component" value="Unassembled WGS sequence"/>
</dbReference>
<dbReference type="EC" id="2.7.13.3" evidence="3"/>
<dbReference type="SMART" id="SM00388">
    <property type="entry name" value="HisKA"/>
    <property type="match status" value="1"/>
</dbReference>
<reference evidence="15" key="1">
    <citation type="journal article" date="2015" name="Genome Announc.">
        <title>Draft Genome Sequence of Anaerolineae Strain TC1, a Novel Isolate from a Methanogenic Wastewater Treatment System.</title>
        <authorList>
            <person name="Matsuura N."/>
            <person name="Tourlousse D.M."/>
            <person name="Sun L."/>
            <person name="Toyonaga M."/>
            <person name="Kuroda K."/>
            <person name="Ohashi A."/>
            <person name="Cruz R."/>
            <person name="Yamaguchi T."/>
            <person name="Sekiguchi Y."/>
        </authorList>
    </citation>
    <scope>NUCLEOTIDE SEQUENCE [LARGE SCALE GENOMIC DNA]</scope>
    <source>
        <strain evidence="15">TC1</strain>
    </source>
</reference>
<dbReference type="InterPro" id="IPR052023">
    <property type="entry name" value="Histidine_kinase_KdpD"/>
</dbReference>